<dbReference type="InterPro" id="IPR000477">
    <property type="entry name" value="RT_dom"/>
</dbReference>
<dbReference type="Gene3D" id="3.10.20.370">
    <property type="match status" value="1"/>
</dbReference>
<keyword evidence="5" id="KW-0540">Nuclease</keyword>
<feature type="domain" description="Peptidase A2" evidence="10">
    <location>
        <begin position="71"/>
        <end position="152"/>
    </location>
</feature>
<dbReference type="Gene3D" id="3.30.420.10">
    <property type="entry name" value="Ribonuclease H-like superfamily/Ribonuclease H"/>
    <property type="match status" value="1"/>
</dbReference>
<dbReference type="Pfam" id="PF17921">
    <property type="entry name" value="Integrase_H2C2"/>
    <property type="match status" value="1"/>
</dbReference>
<dbReference type="GO" id="GO:0003676">
    <property type="term" value="F:nucleic acid binding"/>
    <property type="evidence" value="ECO:0007669"/>
    <property type="project" value="InterPro"/>
</dbReference>
<dbReference type="SUPFAM" id="SSF56672">
    <property type="entry name" value="DNA/RNA polymerases"/>
    <property type="match status" value="1"/>
</dbReference>
<dbReference type="InterPro" id="IPR043128">
    <property type="entry name" value="Rev_trsase/Diguanyl_cyclase"/>
</dbReference>
<dbReference type="InterPro" id="IPR043502">
    <property type="entry name" value="DNA/RNA_pol_sf"/>
</dbReference>
<reference evidence="13" key="1">
    <citation type="journal article" date="2014" name="PLoS Negl. Trop. Dis.">
        <title>An updated insight into the Sialotranscriptome of Triatoma infestans: developmental stage and geographic variations.</title>
        <authorList>
            <person name="Schwarz A."/>
            <person name="Medrano-Mercado N."/>
            <person name="Schaub G.A."/>
            <person name="Struchiner C.J."/>
            <person name="Bargues M.D."/>
            <person name="Levy M.Z."/>
            <person name="Ribeiro J.M."/>
        </authorList>
    </citation>
    <scope>NUCLEOTIDE SEQUENCE</scope>
    <source>
        <strain evidence="13">Chile</strain>
        <tissue evidence="13">Salivary glands</tissue>
    </source>
</reference>
<dbReference type="PROSITE" id="PS50175">
    <property type="entry name" value="ASP_PROT_RETROV"/>
    <property type="match status" value="1"/>
</dbReference>
<dbReference type="SUPFAM" id="SSF50630">
    <property type="entry name" value="Acid proteases"/>
    <property type="match status" value="1"/>
</dbReference>
<dbReference type="PANTHER" id="PTHR37984">
    <property type="entry name" value="PROTEIN CBG26694"/>
    <property type="match status" value="1"/>
</dbReference>
<organism evidence="13">
    <name type="scientific">Triatoma infestans</name>
    <name type="common">Assassin bug</name>
    <dbReference type="NCBI Taxonomy" id="30076"/>
    <lineage>
        <taxon>Eukaryota</taxon>
        <taxon>Metazoa</taxon>
        <taxon>Ecdysozoa</taxon>
        <taxon>Arthropoda</taxon>
        <taxon>Hexapoda</taxon>
        <taxon>Insecta</taxon>
        <taxon>Pterygota</taxon>
        <taxon>Neoptera</taxon>
        <taxon>Paraneoptera</taxon>
        <taxon>Hemiptera</taxon>
        <taxon>Heteroptera</taxon>
        <taxon>Panheteroptera</taxon>
        <taxon>Cimicomorpha</taxon>
        <taxon>Reduviidae</taxon>
        <taxon>Triatominae</taxon>
        <taxon>Triatoma</taxon>
    </lineage>
</organism>
<dbReference type="GO" id="GO:0004190">
    <property type="term" value="F:aspartic-type endopeptidase activity"/>
    <property type="evidence" value="ECO:0007669"/>
    <property type="project" value="InterPro"/>
</dbReference>
<dbReference type="Gene3D" id="3.10.10.10">
    <property type="entry name" value="HIV Type 1 Reverse Transcriptase, subunit A, domain 1"/>
    <property type="match status" value="1"/>
</dbReference>
<evidence type="ECO:0000256" key="7">
    <source>
        <dbReference type="ARBA" id="ARBA00022801"/>
    </source>
</evidence>
<dbReference type="InterPro" id="IPR050951">
    <property type="entry name" value="Retrovirus_Pol_polyprotein"/>
</dbReference>
<dbReference type="AlphaFoldDB" id="A0A023EXS9"/>
<protein>
    <recommendedName>
        <fullName evidence="1">RNA-directed DNA polymerase</fullName>
        <ecNumber evidence="1">2.7.7.49</ecNumber>
    </recommendedName>
</protein>
<dbReference type="InterPro" id="IPR001969">
    <property type="entry name" value="Aspartic_peptidase_AS"/>
</dbReference>
<dbReference type="FunFam" id="3.30.70.270:FF:000020">
    <property type="entry name" value="Transposon Tf2-6 polyprotein-like Protein"/>
    <property type="match status" value="1"/>
</dbReference>
<dbReference type="FunFam" id="3.10.20.370:FF:000001">
    <property type="entry name" value="Retrovirus-related Pol polyprotein from transposon 17.6-like protein"/>
    <property type="match status" value="1"/>
</dbReference>
<feature type="domain" description="Reverse transcriptase" evidence="11">
    <location>
        <begin position="255"/>
        <end position="435"/>
    </location>
</feature>
<keyword evidence="7" id="KW-0378">Hydrolase</keyword>
<feature type="non-terminal residue" evidence="13">
    <location>
        <position position="1"/>
    </location>
</feature>
<keyword evidence="2" id="KW-0645">Protease</keyword>
<dbReference type="Pfam" id="PF00665">
    <property type="entry name" value="rve"/>
    <property type="match status" value="1"/>
</dbReference>
<dbReference type="InterPro" id="IPR041588">
    <property type="entry name" value="Integrase_H2C2"/>
</dbReference>
<dbReference type="GO" id="GO:0006508">
    <property type="term" value="P:proteolysis"/>
    <property type="evidence" value="ECO:0007669"/>
    <property type="project" value="UniProtKB-KW"/>
</dbReference>
<evidence type="ECO:0000256" key="4">
    <source>
        <dbReference type="ARBA" id="ARBA00022695"/>
    </source>
</evidence>
<dbReference type="FunFam" id="3.30.420.10:FF:000032">
    <property type="entry name" value="Retrovirus-related Pol polyprotein from transposon 297-like Protein"/>
    <property type="match status" value="1"/>
</dbReference>
<keyword evidence="3" id="KW-0808">Transferase</keyword>
<keyword evidence="6" id="KW-0255">Endonuclease</keyword>
<evidence type="ECO:0000256" key="8">
    <source>
        <dbReference type="ARBA" id="ARBA00022918"/>
    </source>
</evidence>
<dbReference type="PROSITE" id="PS50878">
    <property type="entry name" value="RT_POL"/>
    <property type="match status" value="1"/>
</dbReference>
<dbReference type="SUPFAM" id="SSF53098">
    <property type="entry name" value="Ribonuclease H-like"/>
    <property type="match status" value="1"/>
</dbReference>
<dbReference type="Pfam" id="PF17917">
    <property type="entry name" value="RT_RNaseH"/>
    <property type="match status" value="1"/>
</dbReference>
<dbReference type="InterPro" id="IPR036397">
    <property type="entry name" value="RNaseH_sf"/>
</dbReference>
<dbReference type="PANTHER" id="PTHR37984:SF5">
    <property type="entry name" value="PROTEIN NYNRIN-LIKE"/>
    <property type="match status" value="1"/>
</dbReference>
<dbReference type="PROSITE" id="PS50994">
    <property type="entry name" value="INTEGRASE"/>
    <property type="match status" value="1"/>
</dbReference>
<evidence type="ECO:0000256" key="6">
    <source>
        <dbReference type="ARBA" id="ARBA00022759"/>
    </source>
</evidence>
<dbReference type="Gene3D" id="1.10.340.70">
    <property type="match status" value="1"/>
</dbReference>
<dbReference type="Gene3D" id="3.30.70.270">
    <property type="match status" value="2"/>
</dbReference>
<dbReference type="Pfam" id="PF00078">
    <property type="entry name" value="RVT_1"/>
    <property type="match status" value="1"/>
</dbReference>
<name>A0A023EXS9_TRIIF</name>
<dbReference type="GO" id="GO:0015074">
    <property type="term" value="P:DNA integration"/>
    <property type="evidence" value="ECO:0007669"/>
    <property type="project" value="InterPro"/>
</dbReference>
<dbReference type="InterPro" id="IPR001995">
    <property type="entry name" value="Peptidase_A2_cat"/>
</dbReference>
<evidence type="ECO:0000313" key="13">
    <source>
        <dbReference type="EMBL" id="JAC14075.1"/>
    </source>
</evidence>
<evidence type="ECO:0000256" key="2">
    <source>
        <dbReference type="ARBA" id="ARBA00022670"/>
    </source>
</evidence>
<sequence>LSKFGKRRRGPSLSGRDPVHPYRSTAAQEWREWLSVVSNFMCGIEARPLLQMAKNKDGRPHIRVSLLGIPLVGLLDSGASRSLIGRDGWKKIEGLGLPLEKNDCLKVTVANGSSCKIMGSVEIPVNLDGKVKIIKFLIVPSLVNPLILGIDFWEAMRIVPDVKQGKWTFGENEQGGQEVQVSAALVDRSNLAPEQEGELERFLYKWKSALPAKLQGTDLVEHKIDTGDSAPIKQRYYPVSPVIQAVIDAELDKMLEEGVIERSSSPWSSPVVLVKKSDGTHRFCVDFRKLNAVTKRDAYPLPYVSHILDRLRDARYLSSIDLKSAYWQIKVAAKDREKTAFTVPGRGLFQFVRMPFGLHNAPATWQRFADSVLGPELEPKVFVYLDDIIVVTRDFKEHLETLEKVFSRLHNAGLTVNWEKTRVCRSELPYLGYVVDQQGLHVDPNKVSAILNFPQPKTVRQLRRFLGLASWYRRFVPHFSSVCAPLTELLKKHKKWKWGESQEQGFKDLKEILVAAPVLTCPDFSRPFILQTDASSSGLGAILSQEFDEGEKPIAFASRSLTRNEKNFSTTEQECLAVMWAIEKFRPYLEGADFTVITDHRALVWLKNLKDPQGRLARWAIKMQQYQFSIKHRPGTQNAAADALSRVHEEPVGVINLSFEAVEPWYAKMVREVKKNISRYPNWAVEEGNRLYKKVANARHEIMGQEYAWKLVVPKDQRRDILNEFHDSPLSGHLGGFKTLQRIKENYYWPGMAADVAKYVSRCSVCQQTKPLQRTPAGMMGQQKVVTQPWQLITIDLMGPLPLSTQQHRFLLVVVDYFSKYTIMLPMRQATAKKVTSLVEEQVILRFGAPWKIVCDNGTQFTSNEFRNKMKEYNCSLWYTANYHPQANPTERANRVIKTMMSSYIRENHRLWDRDLAKLSFALQTAVHEATGMTPAFLNFGRELKRSGQEYSQLPDTDVIPGVDRQPHLETLEKLPLLFQEVQDRLDRAYEKAQRTYNLRRRPVNYKAGDLVWKRNFAVSDASRYFSSKLAPKFTEARIKRMRSDVVAELEDLNGGALGTWHIQDLKPHPV</sequence>
<dbReference type="InterPro" id="IPR021109">
    <property type="entry name" value="Peptidase_aspartic_dom_sf"/>
</dbReference>
<dbReference type="InterPro" id="IPR001584">
    <property type="entry name" value="Integrase_cat-core"/>
</dbReference>
<dbReference type="CDD" id="cd00303">
    <property type="entry name" value="retropepsin_like"/>
    <property type="match status" value="1"/>
</dbReference>
<dbReference type="EC" id="2.7.7.49" evidence="1"/>
<keyword evidence="8" id="KW-0695">RNA-directed DNA polymerase</keyword>
<dbReference type="PROSITE" id="PS00141">
    <property type="entry name" value="ASP_PROTEASE"/>
    <property type="match status" value="1"/>
</dbReference>
<evidence type="ECO:0000259" key="10">
    <source>
        <dbReference type="PROSITE" id="PS50175"/>
    </source>
</evidence>
<feature type="region of interest" description="Disordered" evidence="9">
    <location>
        <begin position="1"/>
        <end position="21"/>
    </location>
</feature>
<proteinExistence type="evidence at transcript level"/>
<dbReference type="CDD" id="cd09274">
    <property type="entry name" value="RNase_HI_RT_Ty3"/>
    <property type="match status" value="1"/>
</dbReference>
<feature type="compositionally biased region" description="Basic residues" evidence="9">
    <location>
        <begin position="1"/>
        <end position="10"/>
    </location>
</feature>
<evidence type="ECO:0000256" key="1">
    <source>
        <dbReference type="ARBA" id="ARBA00012493"/>
    </source>
</evidence>
<evidence type="ECO:0000259" key="12">
    <source>
        <dbReference type="PROSITE" id="PS50994"/>
    </source>
</evidence>
<dbReference type="CDD" id="cd01647">
    <property type="entry name" value="RT_LTR"/>
    <property type="match status" value="1"/>
</dbReference>
<evidence type="ECO:0000256" key="9">
    <source>
        <dbReference type="SAM" id="MobiDB-lite"/>
    </source>
</evidence>
<dbReference type="GO" id="GO:0004519">
    <property type="term" value="F:endonuclease activity"/>
    <property type="evidence" value="ECO:0007669"/>
    <property type="project" value="UniProtKB-KW"/>
</dbReference>
<dbReference type="FunFam" id="3.10.10.10:FF:000007">
    <property type="entry name" value="Retrovirus-related Pol polyprotein from transposon 17.6-like Protein"/>
    <property type="match status" value="1"/>
</dbReference>
<dbReference type="FunFam" id="1.10.340.70:FF:000001">
    <property type="entry name" value="Retrovirus-related Pol polyprotein from transposon gypsy-like Protein"/>
    <property type="match status" value="1"/>
</dbReference>
<accession>A0A023EXS9</accession>
<evidence type="ECO:0000256" key="5">
    <source>
        <dbReference type="ARBA" id="ARBA00022722"/>
    </source>
</evidence>
<dbReference type="InterPro" id="IPR012337">
    <property type="entry name" value="RNaseH-like_sf"/>
</dbReference>
<dbReference type="GO" id="GO:0003964">
    <property type="term" value="F:RNA-directed DNA polymerase activity"/>
    <property type="evidence" value="ECO:0007669"/>
    <property type="project" value="UniProtKB-KW"/>
</dbReference>
<keyword evidence="4" id="KW-0548">Nucleotidyltransferase</keyword>
<evidence type="ECO:0000256" key="3">
    <source>
        <dbReference type="ARBA" id="ARBA00022679"/>
    </source>
</evidence>
<dbReference type="EMBL" id="GBBI01004637">
    <property type="protein sequence ID" value="JAC14075.1"/>
    <property type="molecule type" value="mRNA"/>
</dbReference>
<dbReference type="Gene3D" id="2.40.70.10">
    <property type="entry name" value="Acid Proteases"/>
    <property type="match status" value="1"/>
</dbReference>
<dbReference type="InterPro" id="IPR041373">
    <property type="entry name" value="RT_RNaseH"/>
</dbReference>
<evidence type="ECO:0000259" key="11">
    <source>
        <dbReference type="PROSITE" id="PS50878"/>
    </source>
</evidence>
<dbReference type="GO" id="GO:0042575">
    <property type="term" value="C:DNA polymerase complex"/>
    <property type="evidence" value="ECO:0007669"/>
    <property type="project" value="UniProtKB-ARBA"/>
</dbReference>
<feature type="domain" description="Integrase catalytic" evidence="12">
    <location>
        <begin position="785"/>
        <end position="943"/>
    </location>
</feature>